<gene>
    <name evidence="2" type="ORF">S01H1_16165</name>
</gene>
<comment type="caution">
    <text evidence="2">The sequence shown here is derived from an EMBL/GenBank/DDBJ whole genome shotgun (WGS) entry which is preliminary data.</text>
</comment>
<evidence type="ECO:0000313" key="2">
    <source>
        <dbReference type="EMBL" id="GAF79456.1"/>
    </source>
</evidence>
<reference evidence="2" key="1">
    <citation type="journal article" date="2014" name="Front. Microbiol.">
        <title>High frequency of phylogenetically diverse reductive dehalogenase-homologous genes in deep subseafloor sedimentary metagenomes.</title>
        <authorList>
            <person name="Kawai M."/>
            <person name="Futagami T."/>
            <person name="Toyoda A."/>
            <person name="Takaki Y."/>
            <person name="Nishi S."/>
            <person name="Hori S."/>
            <person name="Arai W."/>
            <person name="Tsubouchi T."/>
            <person name="Morono Y."/>
            <person name="Uchiyama I."/>
            <person name="Ito T."/>
            <person name="Fujiyama A."/>
            <person name="Inagaki F."/>
            <person name="Takami H."/>
        </authorList>
    </citation>
    <scope>NUCLEOTIDE SEQUENCE</scope>
    <source>
        <strain evidence="2">Expedition CK06-06</strain>
    </source>
</reference>
<name>X0SWH2_9ZZZZ</name>
<proteinExistence type="predicted"/>
<keyword evidence="1" id="KW-0812">Transmembrane</keyword>
<accession>X0SWH2</accession>
<keyword evidence="1" id="KW-0472">Membrane</keyword>
<evidence type="ECO:0000256" key="1">
    <source>
        <dbReference type="SAM" id="Phobius"/>
    </source>
</evidence>
<protein>
    <submittedName>
        <fullName evidence="2">Uncharacterized protein</fullName>
    </submittedName>
</protein>
<keyword evidence="1" id="KW-1133">Transmembrane helix</keyword>
<dbReference type="EMBL" id="BARS01008483">
    <property type="protein sequence ID" value="GAF79456.1"/>
    <property type="molecule type" value="Genomic_DNA"/>
</dbReference>
<dbReference type="AlphaFoldDB" id="X0SWH2"/>
<feature type="transmembrane region" description="Helical" evidence="1">
    <location>
        <begin position="15"/>
        <end position="34"/>
    </location>
</feature>
<sequence length="140" mass="14873">MIVCQKPFTIYDVDVIGVTALVVIGMAAWFGLVVPAGADASECRGLSATIAQADTRTEQTAARLREVSAQIERLQAGVTQQTRVAPKSGALTPFVQRVASLAEECDLQIARVLPQPVQTAHGYLIGDVRFSGQGTSLDFV</sequence>
<feature type="non-terminal residue" evidence="2">
    <location>
        <position position="140"/>
    </location>
</feature>
<organism evidence="2">
    <name type="scientific">marine sediment metagenome</name>
    <dbReference type="NCBI Taxonomy" id="412755"/>
    <lineage>
        <taxon>unclassified sequences</taxon>
        <taxon>metagenomes</taxon>
        <taxon>ecological metagenomes</taxon>
    </lineage>
</organism>